<gene>
    <name evidence="17" type="ORF">C0Q70_11681</name>
</gene>
<dbReference type="OrthoDB" id="19014at2759"/>
<dbReference type="FunFam" id="1.25.40.20:FF:000007">
    <property type="entry name" value="Phosphatase 1 regulatory subunit 12A"/>
    <property type="match status" value="1"/>
</dbReference>
<feature type="compositionally biased region" description="Low complexity" evidence="15">
    <location>
        <begin position="1049"/>
        <end position="1068"/>
    </location>
</feature>
<comment type="subunit">
    <text evidence="10">PP1 comprises a catalytic subunit, PPP1CA, PPP1CB or PPP1CC, and one or several targeting or regulatory subunits. PPP1R12B mediates binding to myosin. Isoform 3 and isoform 4 bind PPP1R12A, but not isoform 1 of PPP1R12B itself. Binds IL16.</text>
</comment>
<evidence type="ECO:0000256" key="8">
    <source>
        <dbReference type="ARBA" id="ARBA00038386"/>
    </source>
</evidence>
<dbReference type="SMART" id="SM00248">
    <property type="entry name" value="ANK"/>
    <property type="match status" value="5"/>
</dbReference>
<evidence type="ECO:0000259" key="16">
    <source>
        <dbReference type="Pfam" id="PF15898"/>
    </source>
</evidence>
<dbReference type="InterPro" id="IPR017401">
    <property type="entry name" value="MYPT1/MYPT2/Mbs85"/>
</dbReference>
<evidence type="ECO:0000256" key="7">
    <source>
        <dbReference type="ARBA" id="ARBA00023212"/>
    </source>
</evidence>
<feature type="repeat" description="ANK" evidence="13">
    <location>
        <begin position="249"/>
        <end position="281"/>
    </location>
</feature>
<evidence type="ECO:0000313" key="18">
    <source>
        <dbReference type="Proteomes" id="UP000245119"/>
    </source>
</evidence>
<feature type="compositionally biased region" description="Low complexity" evidence="15">
    <location>
        <begin position="942"/>
        <end position="961"/>
    </location>
</feature>
<comment type="caution">
    <text evidence="17">The sequence shown here is derived from an EMBL/GenBank/DDBJ whole genome shotgun (WGS) entry which is preliminary data.</text>
</comment>
<feature type="region of interest" description="Disordered" evidence="15">
    <location>
        <begin position="627"/>
        <end position="659"/>
    </location>
</feature>
<feature type="region of interest" description="Disordered" evidence="15">
    <location>
        <begin position="701"/>
        <end position="878"/>
    </location>
</feature>
<feature type="repeat" description="ANK" evidence="13">
    <location>
        <begin position="123"/>
        <end position="155"/>
    </location>
</feature>
<feature type="region of interest" description="Disordered" evidence="15">
    <location>
        <begin position="547"/>
        <end position="585"/>
    </location>
</feature>
<reference evidence="17 18" key="1">
    <citation type="submission" date="2018-04" db="EMBL/GenBank/DDBJ databases">
        <title>The genome of golden apple snail Pomacea canaliculata provides insight into stress tolerance and invasive adaptation.</title>
        <authorList>
            <person name="Liu C."/>
            <person name="Liu B."/>
            <person name="Ren Y."/>
            <person name="Zhang Y."/>
            <person name="Wang H."/>
            <person name="Li S."/>
            <person name="Jiang F."/>
            <person name="Yin L."/>
            <person name="Zhang G."/>
            <person name="Qian W."/>
            <person name="Fan W."/>
        </authorList>
    </citation>
    <scope>NUCLEOTIDE SEQUENCE [LARGE SCALE GENOMIC DNA]</scope>
    <source>
        <strain evidence="17">SZHN2017</strain>
        <tissue evidence="17">Muscle</tissue>
    </source>
</reference>
<feature type="compositionally biased region" description="Basic and acidic residues" evidence="15">
    <location>
        <begin position="759"/>
        <end position="774"/>
    </location>
</feature>
<comment type="similarity">
    <text evidence="8">Belongs to the NRARP family.</text>
</comment>
<dbReference type="InterPro" id="IPR051226">
    <property type="entry name" value="PP1_Regulatory_Subunit"/>
</dbReference>
<feature type="repeat" description="ANK" evidence="13">
    <location>
        <begin position="90"/>
        <end position="122"/>
    </location>
</feature>
<evidence type="ECO:0000256" key="9">
    <source>
        <dbReference type="ARBA" id="ARBA00059024"/>
    </source>
</evidence>
<sequence>MHQRAAPTASLKFTKMADDIMANALRTRHDQIKRWEDSDTNREPDAPKLRVKRVKFQDGCVFLAACSSGDREEVKNLLERGADINTANVDGLTALHQACIDDNLDMVEFLVEHGADVDVCDNEGWTPLHATASCGFTEIARYLLKKGANVAAVNNDGDLAIDIAEDEEMEKLLQEEMDKKGVNAEAARREEENCMLADAQKWLGSNNIEDKIHPKTGATALHVAAAKGYINVMNLLLQAGANVNVQDNDGWTPLHAAVHWGQEDACQNLVEHMCNMDIKNNAGHTAFDLADKEMLQLLEELKKKQATFEILSFFTLAYRSSVTRMSSDQKQNVISKTSEEERATLDANLTHLSAHKEEEDKKTAPIISISTPNAETGEIKPSHSLVRWWLEPFAFSLSLCTRRQSWNNRPPSVSGLETHKPEMPKIDEVSEQEKPSVISTSSAITITTIPVTPVTPTTPAPKTTPSTPTTPTTPSVCTSITTTTSTLSTTPSTLETETSSADVTLRTNNKEPSLDERNVSDHKIFYHLVTPVHPSSKDLVSRSISVPTRLPSEQDTMRLSSSQTSTSTSEEQEVPSWRRGIRKTGSTSMVHEQLLENDADKSLPRSASSPRLALDYRIESLQERLAGRRPLSSTSAVPTTSISSLSSSSTDSITDSRPGDRSVACFTAVLPVFYFVSSYTPYRNYSYRSSYVPYYMRKQEQNVQQEQDKGKAPTSSTSSSVSVPSTSLPSATTITNTAAATTTASTTVVTSPTNSVFRRSFEPPKRDEETETQRKARAKHARQTRRSTQGVDLKDIEKAEEVIRQGDTNKVKDSEDSATSRTSIPDLDKDSKSSLATATTTASTTVSLTGSSLQTDKERDRTSANPSSRNLSSREDTTGYRRRNWEDRVDVSNSLFSFMSTIRTSFRRPREEKDSASNNNNTSASLDITSSYIPRSQRNALSASDNSTSSLGSSSNIFRSSSLRKLRNGETETATQDEEQKKDESKETKKEESPNTEKEEKKEPSAIRARRARRERRSTGINYVTEGEDEKVNKENKPEDEKKEPESTGSRYGRYSSSDVPPTDSSSVRNRPVSYSEYSRSTGTLDADYKKLYEEEKEENGRLKKELEQCKKELLEAKSELDKVLKRTIDTNDKREKRALERKVSEYEEELKKMEALKADNQRLKDENGALIRDYLHQLLPSCDLGVQAWPPSEEGRAR</sequence>
<keyword evidence="5" id="KW-0677">Repeat</keyword>
<dbReference type="EMBL" id="PZQS01000006">
    <property type="protein sequence ID" value="PVD29084.1"/>
    <property type="molecule type" value="Genomic_DNA"/>
</dbReference>
<feature type="compositionally biased region" description="Polar residues" evidence="15">
    <location>
        <begin position="547"/>
        <end position="559"/>
    </location>
</feature>
<feature type="compositionally biased region" description="Basic and acidic residues" evidence="15">
    <location>
        <begin position="978"/>
        <end position="1005"/>
    </location>
</feature>
<dbReference type="PROSITE" id="PS50297">
    <property type="entry name" value="ANK_REP_REGION"/>
    <property type="match status" value="4"/>
</dbReference>
<feature type="compositionally biased region" description="Low complexity" evidence="15">
    <location>
        <begin position="639"/>
        <end position="656"/>
    </location>
</feature>
<dbReference type="PANTHER" id="PTHR24179:SF21">
    <property type="entry name" value="MYOSIN BINDING SUBUNIT, ISOFORM O"/>
    <property type="match status" value="1"/>
</dbReference>
<dbReference type="Proteomes" id="UP000245119">
    <property type="component" value="Linkage Group LG6"/>
</dbReference>
<feature type="region of interest" description="Disordered" evidence="15">
    <location>
        <begin position="906"/>
        <end position="1087"/>
    </location>
</feature>
<dbReference type="GO" id="GO:0004857">
    <property type="term" value="F:enzyme inhibitor activity"/>
    <property type="evidence" value="ECO:0007669"/>
    <property type="project" value="TreeGrafter"/>
</dbReference>
<feature type="compositionally biased region" description="Basic residues" evidence="15">
    <location>
        <begin position="775"/>
        <end position="785"/>
    </location>
</feature>
<keyword evidence="18" id="KW-1185">Reference proteome</keyword>
<keyword evidence="4" id="KW-0597">Phosphoprotein</keyword>
<evidence type="ECO:0000256" key="12">
    <source>
        <dbReference type="ARBA" id="ARBA00083252"/>
    </source>
</evidence>
<keyword evidence="6 13" id="KW-0040">ANK repeat</keyword>
<evidence type="ECO:0000256" key="2">
    <source>
        <dbReference type="ARBA" id="ARBA00022473"/>
    </source>
</evidence>
<feature type="coiled-coil region" evidence="14">
    <location>
        <begin position="1093"/>
        <end position="1174"/>
    </location>
</feature>
<evidence type="ECO:0000313" key="17">
    <source>
        <dbReference type="EMBL" id="PVD29084.1"/>
    </source>
</evidence>
<feature type="compositionally biased region" description="Low complexity" evidence="15">
    <location>
        <begin position="560"/>
        <end position="569"/>
    </location>
</feature>
<dbReference type="GO" id="GO:0019208">
    <property type="term" value="F:phosphatase regulator activity"/>
    <property type="evidence" value="ECO:0007669"/>
    <property type="project" value="InterPro"/>
</dbReference>
<keyword evidence="7" id="KW-0206">Cytoskeleton</keyword>
<feature type="region of interest" description="Disordered" evidence="15">
    <location>
        <begin position="451"/>
        <end position="518"/>
    </location>
</feature>
<feature type="compositionally biased region" description="Low complexity" evidence="15">
    <location>
        <begin position="916"/>
        <end position="925"/>
    </location>
</feature>
<evidence type="ECO:0000256" key="6">
    <source>
        <dbReference type="ARBA" id="ARBA00023043"/>
    </source>
</evidence>
<evidence type="ECO:0000256" key="5">
    <source>
        <dbReference type="ARBA" id="ARBA00022737"/>
    </source>
</evidence>
<evidence type="ECO:0000256" key="11">
    <source>
        <dbReference type="ARBA" id="ARBA00072757"/>
    </source>
</evidence>
<comment type="subcellular location">
    <subcellularLocation>
        <location evidence="1">Cytoplasm</location>
        <location evidence="1">Cytoskeleton</location>
    </subcellularLocation>
</comment>
<dbReference type="GO" id="GO:0005856">
    <property type="term" value="C:cytoskeleton"/>
    <property type="evidence" value="ECO:0007669"/>
    <property type="project" value="UniProtKB-SubCell"/>
</dbReference>
<feature type="compositionally biased region" description="Polar residues" evidence="15">
    <location>
        <begin position="926"/>
        <end position="941"/>
    </location>
</feature>
<evidence type="ECO:0000256" key="3">
    <source>
        <dbReference type="ARBA" id="ARBA00022490"/>
    </source>
</evidence>
<evidence type="ECO:0000256" key="1">
    <source>
        <dbReference type="ARBA" id="ARBA00004245"/>
    </source>
</evidence>
<dbReference type="Pfam" id="PF12796">
    <property type="entry name" value="Ank_2"/>
    <property type="match status" value="2"/>
</dbReference>
<organism evidence="17 18">
    <name type="scientific">Pomacea canaliculata</name>
    <name type="common">Golden apple snail</name>
    <dbReference type="NCBI Taxonomy" id="400727"/>
    <lineage>
        <taxon>Eukaryota</taxon>
        <taxon>Metazoa</taxon>
        <taxon>Spiralia</taxon>
        <taxon>Lophotrochozoa</taxon>
        <taxon>Mollusca</taxon>
        <taxon>Gastropoda</taxon>
        <taxon>Caenogastropoda</taxon>
        <taxon>Architaenioglossa</taxon>
        <taxon>Ampullarioidea</taxon>
        <taxon>Ampullariidae</taxon>
        <taxon>Pomacea</taxon>
    </lineage>
</organism>
<accession>A0A2T7P6N2</accession>
<dbReference type="GO" id="GO:0007165">
    <property type="term" value="P:signal transduction"/>
    <property type="evidence" value="ECO:0007669"/>
    <property type="project" value="InterPro"/>
</dbReference>
<comment type="function">
    <text evidence="9">Regulates myosin phosphatase activity. Augments Ca(2+) sensitivity of the contractile apparatus.</text>
</comment>
<feature type="compositionally biased region" description="Low complexity" evidence="15">
    <location>
        <begin position="712"/>
        <end position="755"/>
    </location>
</feature>
<dbReference type="Pfam" id="PF15898">
    <property type="entry name" value="PRKG1_interact"/>
    <property type="match status" value="1"/>
</dbReference>
<dbReference type="InterPro" id="IPR036770">
    <property type="entry name" value="Ankyrin_rpt-contain_sf"/>
</dbReference>
<feature type="compositionally biased region" description="Basic and acidic residues" evidence="15">
    <location>
        <begin position="792"/>
        <end position="815"/>
    </location>
</feature>
<dbReference type="GO" id="GO:0005737">
    <property type="term" value="C:cytoplasm"/>
    <property type="evidence" value="ECO:0007669"/>
    <property type="project" value="TreeGrafter"/>
</dbReference>
<dbReference type="PIRSF" id="PIRSF038141">
    <property type="entry name" value="PP1_12ABC_vert"/>
    <property type="match status" value="1"/>
</dbReference>
<dbReference type="InterPro" id="IPR031775">
    <property type="entry name" value="PRKG1_interact"/>
</dbReference>
<feature type="compositionally biased region" description="Basic and acidic residues" evidence="15">
    <location>
        <begin position="508"/>
        <end position="518"/>
    </location>
</feature>
<evidence type="ECO:0000256" key="13">
    <source>
        <dbReference type="PROSITE-ProRule" id="PRU00023"/>
    </source>
</evidence>
<feature type="compositionally biased region" description="Low complexity" evidence="15">
    <location>
        <begin position="451"/>
        <end position="500"/>
    </location>
</feature>
<dbReference type="SUPFAM" id="SSF48403">
    <property type="entry name" value="Ankyrin repeat"/>
    <property type="match status" value="1"/>
</dbReference>
<feature type="repeat" description="ANK" evidence="13">
    <location>
        <begin position="216"/>
        <end position="248"/>
    </location>
</feature>
<dbReference type="STRING" id="400727.A0A2T7P6N2"/>
<dbReference type="CDD" id="cd21930">
    <property type="entry name" value="IPD_PPP1R12"/>
    <property type="match status" value="1"/>
</dbReference>
<feature type="domain" description="cGMP-dependent protein kinase interacting" evidence="16">
    <location>
        <begin position="1088"/>
        <end position="1173"/>
    </location>
</feature>
<dbReference type="Gene3D" id="6.10.250.1820">
    <property type="match status" value="1"/>
</dbReference>
<keyword evidence="3" id="KW-0963">Cytoplasm</keyword>
<dbReference type="FunFam" id="1.25.40.20:FF:000004">
    <property type="entry name" value="Phosphatase 1 regulatory subunit 12A"/>
    <property type="match status" value="1"/>
</dbReference>
<evidence type="ECO:0000256" key="4">
    <source>
        <dbReference type="ARBA" id="ARBA00022553"/>
    </source>
</evidence>
<proteinExistence type="inferred from homology"/>
<dbReference type="Gene3D" id="6.10.140.390">
    <property type="match status" value="1"/>
</dbReference>
<dbReference type="GO" id="GO:0019901">
    <property type="term" value="F:protein kinase binding"/>
    <property type="evidence" value="ECO:0007669"/>
    <property type="project" value="InterPro"/>
</dbReference>
<dbReference type="AlphaFoldDB" id="A0A2T7P6N2"/>
<evidence type="ECO:0000256" key="14">
    <source>
        <dbReference type="SAM" id="Coils"/>
    </source>
</evidence>
<feature type="compositionally biased region" description="Basic and acidic residues" evidence="15">
    <location>
        <begin position="1030"/>
        <end position="1046"/>
    </location>
</feature>
<protein>
    <recommendedName>
        <fullName evidence="11">Protein phosphatase 1 regulatory subunit 12B</fullName>
    </recommendedName>
    <alternativeName>
        <fullName evidence="12">Myosin phosphatase-targeting subunit 2</fullName>
    </alternativeName>
</protein>
<dbReference type="PROSITE" id="PS50088">
    <property type="entry name" value="ANK_REPEAT"/>
    <property type="match status" value="4"/>
</dbReference>
<evidence type="ECO:0000256" key="10">
    <source>
        <dbReference type="ARBA" id="ARBA00065548"/>
    </source>
</evidence>
<dbReference type="PRINTS" id="PR01415">
    <property type="entry name" value="ANKYRIN"/>
</dbReference>
<dbReference type="PANTHER" id="PTHR24179">
    <property type="entry name" value="PROTEIN PHOSPHATASE 1 REGULATORY SUBUNIT 12"/>
    <property type="match status" value="1"/>
</dbReference>
<name>A0A2T7P6N2_POMCA</name>
<keyword evidence="14" id="KW-0175">Coiled coil</keyword>
<keyword evidence="2" id="KW-0217">Developmental protein</keyword>
<feature type="compositionally biased region" description="Low complexity" evidence="15">
    <location>
        <begin position="833"/>
        <end position="853"/>
    </location>
</feature>
<dbReference type="InterPro" id="IPR002110">
    <property type="entry name" value="Ankyrin_rpt"/>
</dbReference>
<dbReference type="Gene3D" id="1.25.40.20">
    <property type="entry name" value="Ankyrin repeat-containing domain"/>
    <property type="match status" value="2"/>
</dbReference>
<evidence type="ECO:0000256" key="15">
    <source>
        <dbReference type="SAM" id="MobiDB-lite"/>
    </source>
</evidence>